<evidence type="ECO:0000256" key="3">
    <source>
        <dbReference type="ARBA" id="ARBA00022692"/>
    </source>
</evidence>
<dbReference type="OrthoDB" id="9779786at2"/>
<evidence type="ECO:0000256" key="1">
    <source>
        <dbReference type="ARBA" id="ARBA00004651"/>
    </source>
</evidence>
<keyword evidence="9" id="KW-1185">Reference proteome</keyword>
<organism evidence="8 9">
    <name type="scientific">Tractidigestivibacter scatoligenes</name>
    <name type="common">Olsenella scatoligenes</name>
    <dbReference type="NCBI Taxonomy" id="1299998"/>
    <lineage>
        <taxon>Bacteria</taxon>
        <taxon>Bacillati</taxon>
        <taxon>Actinomycetota</taxon>
        <taxon>Coriobacteriia</taxon>
        <taxon>Coriobacteriales</taxon>
        <taxon>Atopobiaceae</taxon>
        <taxon>Tractidigestivibacter</taxon>
    </lineage>
</organism>
<dbReference type="Pfam" id="PF02588">
    <property type="entry name" value="YitT_membrane"/>
    <property type="match status" value="1"/>
</dbReference>
<dbReference type="Pfam" id="PF10035">
    <property type="entry name" value="DUF2179"/>
    <property type="match status" value="1"/>
</dbReference>
<keyword evidence="3 6" id="KW-0812">Transmembrane</keyword>
<evidence type="ECO:0000256" key="4">
    <source>
        <dbReference type="ARBA" id="ARBA00022989"/>
    </source>
</evidence>
<dbReference type="EMBL" id="LOJF01000012">
    <property type="protein sequence ID" value="KUH57737.1"/>
    <property type="molecule type" value="Genomic_DNA"/>
</dbReference>
<dbReference type="InterPro" id="IPR051461">
    <property type="entry name" value="UPF0750_membrane"/>
</dbReference>
<dbReference type="InterPro" id="IPR015867">
    <property type="entry name" value="N-reg_PII/ATP_PRibTrfase_C"/>
</dbReference>
<dbReference type="AlphaFoldDB" id="A0A100YUN0"/>
<dbReference type="CDD" id="cd16380">
    <property type="entry name" value="YitT_C"/>
    <property type="match status" value="1"/>
</dbReference>
<keyword evidence="2" id="KW-1003">Cell membrane</keyword>
<dbReference type="PANTHER" id="PTHR33545">
    <property type="entry name" value="UPF0750 MEMBRANE PROTEIN YITT-RELATED"/>
    <property type="match status" value="1"/>
</dbReference>
<accession>A0A100YUN0</accession>
<comment type="subcellular location">
    <subcellularLocation>
        <location evidence="1">Cell membrane</location>
        <topology evidence="1">Multi-pass membrane protein</topology>
    </subcellularLocation>
</comment>
<name>A0A100YUN0_TRASO</name>
<evidence type="ECO:0000256" key="2">
    <source>
        <dbReference type="ARBA" id="ARBA00022475"/>
    </source>
</evidence>
<feature type="transmembrane region" description="Helical" evidence="6">
    <location>
        <begin position="68"/>
        <end position="86"/>
    </location>
</feature>
<dbReference type="STRING" id="1299998.AUL39_10550"/>
<proteinExistence type="predicted"/>
<reference evidence="8 9" key="1">
    <citation type="submission" date="2015-12" db="EMBL/GenBank/DDBJ databases">
        <title>Draft Genome Sequence of Olsenella scatoligenes SK9K4T; a Producer of 3-Methylindole- (skatole) and 4-Methylphenol- (p-cresol) Isolated from Pig Feces.</title>
        <authorList>
            <person name="Li X."/>
            <person name="Borg B."/>
            <person name="Canibe N."/>
        </authorList>
    </citation>
    <scope>NUCLEOTIDE SEQUENCE [LARGE SCALE GENOMIC DNA]</scope>
    <source>
        <strain evidence="8 9">SK9K4</strain>
    </source>
</reference>
<keyword evidence="5 6" id="KW-0472">Membrane</keyword>
<feature type="transmembrane region" description="Helical" evidence="6">
    <location>
        <begin position="93"/>
        <end position="115"/>
    </location>
</feature>
<protein>
    <recommendedName>
        <fullName evidence="7">DUF2179 domain-containing protein</fullName>
    </recommendedName>
</protein>
<sequence length="300" mass="31576">MGGCRKAGAVRKLSWREVALDAALIFFGSLLFAFGLDCFEIPNGLAAGGITGLATVFHALALQVGVNLPVGIQSIVMNVLLFAYVVKSGSKRYAVLTAAGIIVSGVLTDVIVPLVPILGEGDLLLCALWGGVITGVGLGMVFRTGGNTGGTDIIAQLIARKTGASVGSMAIVVDGAIVALSAPVFSIENALYAAVAMYICGRVVDAVVDGPRVQRAAYIISEKHERIARQILVELDRGCTELEAKGMWSRELRPVLFCVLSRGEIAHLKEIVAETDPDAIVVIAEVHEVYGEGFKSIEKR</sequence>
<dbReference type="InterPro" id="IPR019264">
    <property type="entry name" value="DUF2179"/>
</dbReference>
<evidence type="ECO:0000313" key="9">
    <source>
        <dbReference type="Proteomes" id="UP000054078"/>
    </source>
</evidence>
<evidence type="ECO:0000259" key="7">
    <source>
        <dbReference type="Pfam" id="PF10035"/>
    </source>
</evidence>
<evidence type="ECO:0000256" key="5">
    <source>
        <dbReference type="ARBA" id="ARBA00023136"/>
    </source>
</evidence>
<dbReference type="PIRSF" id="PIRSF006483">
    <property type="entry name" value="Membrane_protein_YitT"/>
    <property type="match status" value="1"/>
</dbReference>
<gene>
    <name evidence="8" type="ORF">AUL39_10550</name>
</gene>
<dbReference type="Proteomes" id="UP000054078">
    <property type="component" value="Unassembled WGS sequence"/>
</dbReference>
<dbReference type="Gene3D" id="3.30.70.120">
    <property type="match status" value="1"/>
</dbReference>
<feature type="transmembrane region" description="Helical" evidence="6">
    <location>
        <begin position="121"/>
        <end position="142"/>
    </location>
</feature>
<dbReference type="PANTHER" id="PTHR33545:SF5">
    <property type="entry name" value="UPF0750 MEMBRANE PROTEIN YITT"/>
    <property type="match status" value="1"/>
</dbReference>
<feature type="transmembrane region" description="Helical" evidence="6">
    <location>
        <begin position="18"/>
        <end position="36"/>
    </location>
</feature>
<comment type="caution">
    <text evidence="8">The sequence shown here is derived from an EMBL/GenBank/DDBJ whole genome shotgun (WGS) entry which is preliminary data.</text>
</comment>
<keyword evidence="4 6" id="KW-1133">Transmembrane helix</keyword>
<dbReference type="GO" id="GO:0005886">
    <property type="term" value="C:plasma membrane"/>
    <property type="evidence" value="ECO:0007669"/>
    <property type="project" value="UniProtKB-SubCell"/>
</dbReference>
<dbReference type="InterPro" id="IPR003740">
    <property type="entry name" value="YitT"/>
</dbReference>
<feature type="transmembrane region" description="Helical" evidence="6">
    <location>
        <begin position="163"/>
        <end position="184"/>
    </location>
</feature>
<evidence type="ECO:0000313" key="8">
    <source>
        <dbReference type="EMBL" id="KUH57737.1"/>
    </source>
</evidence>
<evidence type="ECO:0000256" key="6">
    <source>
        <dbReference type="SAM" id="Phobius"/>
    </source>
</evidence>
<feature type="domain" description="DUF2179" evidence="7">
    <location>
        <begin position="237"/>
        <end position="291"/>
    </location>
</feature>